<gene>
    <name evidence="10" type="primary">Nfu_g_1_012078</name>
</gene>
<feature type="repeat" description="TPR" evidence="9">
    <location>
        <begin position="13"/>
        <end position="46"/>
    </location>
</feature>
<accession>A0A1A8MRZ3</accession>
<reference evidence="10" key="2">
    <citation type="submission" date="2016-06" db="EMBL/GenBank/DDBJ databases">
        <title>The genome of a short-lived fish provides insights into sex chromosome evolution and the genetic control of aging.</title>
        <authorList>
            <person name="Reichwald K."/>
            <person name="Felder M."/>
            <person name="Petzold A."/>
            <person name="Koch P."/>
            <person name="Groth M."/>
            <person name="Platzer M."/>
        </authorList>
    </citation>
    <scope>NUCLEOTIDE SEQUENCE</scope>
    <source>
        <tissue evidence="10">Brain</tissue>
    </source>
</reference>
<organism evidence="10">
    <name type="scientific">Nothobranchius pienaari</name>
    <dbReference type="NCBI Taxonomy" id="704102"/>
    <lineage>
        <taxon>Eukaryota</taxon>
        <taxon>Metazoa</taxon>
        <taxon>Chordata</taxon>
        <taxon>Craniata</taxon>
        <taxon>Vertebrata</taxon>
        <taxon>Euteleostomi</taxon>
        <taxon>Actinopterygii</taxon>
        <taxon>Neopterygii</taxon>
        <taxon>Teleostei</taxon>
        <taxon>Neoteleostei</taxon>
        <taxon>Acanthomorphata</taxon>
        <taxon>Ovalentaria</taxon>
        <taxon>Atherinomorphae</taxon>
        <taxon>Cyprinodontiformes</taxon>
        <taxon>Nothobranchiidae</taxon>
        <taxon>Nothobranchius</taxon>
    </lineage>
</organism>
<sequence>MSKASNKNPQDLFLTFLSEGKWMFNKGEYHLAVNRFTEALNLRPGDKKCLIGRAKCYMKMGRFENVFTDVEETLKDDKSFIEGLYLKAEALYHTGNVEQALVFYSRGLKIQPHMQKFRIGAQCAQQAIEDAAGSEKDLSFLYKDERKKNNQTPKADKTNKALLGNFYHDKKLLEDLMKDEELVGSETMHVERLQDIIQDCLTSLDTCAKLWSLEKPVAPQQQKRRRPSEQAQFVPKSLNEIGNELTRGNAEASLKKAKQAMSVVQTWTTEDIPNKYELLGSLHSYIGRAFFILGDMDEALKHHRTDLQLAEQCKLPEATSRALNNMGLTFAQTGQFAQAVEFWEQMIPLVDDSLEKTWLFHNIGSSSLKMKQYEEAKHYGIRCLAAAEEAADEKWQLNGNVLIAQAELKTGNIESSVSHFEKASSLARLTEDEAALGAIQKALNEAKQLLPDGEHL</sequence>
<evidence type="ECO:0000256" key="6">
    <source>
        <dbReference type="ARBA" id="ARBA00023273"/>
    </source>
</evidence>
<evidence type="ECO:0000256" key="7">
    <source>
        <dbReference type="ARBA" id="ARBA00034139"/>
    </source>
</evidence>
<protein>
    <recommendedName>
        <fullName evidence="7">Outer dynein arm-docking complex subunit 4</fullName>
    </recommendedName>
    <alternativeName>
        <fullName evidence="8">Tetratricopeptide repeat protein 25</fullName>
    </alternativeName>
</protein>
<evidence type="ECO:0000256" key="2">
    <source>
        <dbReference type="ARBA" id="ARBA00022490"/>
    </source>
</evidence>
<dbReference type="InterPro" id="IPR040111">
    <property type="entry name" value="ODAD4"/>
</dbReference>
<dbReference type="SUPFAM" id="SSF48452">
    <property type="entry name" value="TPR-like"/>
    <property type="match status" value="2"/>
</dbReference>
<reference evidence="10" key="1">
    <citation type="submission" date="2016-05" db="EMBL/GenBank/DDBJ databases">
        <authorList>
            <person name="Lavstsen T."/>
            <person name="Jespersen J.S."/>
        </authorList>
    </citation>
    <scope>NUCLEOTIDE SEQUENCE</scope>
    <source>
        <tissue evidence="10">Brain</tissue>
    </source>
</reference>
<dbReference type="InterPro" id="IPR019734">
    <property type="entry name" value="TPR_rpt"/>
</dbReference>
<dbReference type="EMBL" id="HAEF01018459">
    <property type="protein sequence ID" value="SBR59618.1"/>
    <property type="molecule type" value="Transcribed_RNA"/>
</dbReference>
<dbReference type="FunFam" id="1.25.40.10:FF:000795">
    <property type="entry name" value="Tetratricopeptide repeat protein 25"/>
    <property type="match status" value="1"/>
</dbReference>
<keyword evidence="5" id="KW-0206">Cytoskeleton</keyword>
<dbReference type="PANTHER" id="PTHR23040:SF1">
    <property type="entry name" value="OUTER DYNEIN ARM-DOCKING COMPLEX SUBUNIT 4"/>
    <property type="match status" value="1"/>
</dbReference>
<evidence type="ECO:0000256" key="1">
    <source>
        <dbReference type="ARBA" id="ARBA00004430"/>
    </source>
</evidence>
<evidence type="ECO:0000256" key="9">
    <source>
        <dbReference type="PROSITE-ProRule" id="PRU00339"/>
    </source>
</evidence>
<dbReference type="GO" id="GO:0005930">
    <property type="term" value="C:axoneme"/>
    <property type="evidence" value="ECO:0007669"/>
    <property type="project" value="UniProtKB-SubCell"/>
</dbReference>
<dbReference type="InterPro" id="IPR011990">
    <property type="entry name" value="TPR-like_helical_dom_sf"/>
</dbReference>
<dbReference type="PROSITE" id="PS50005">
    <property type="entry name" value="TPR"/>
    <property type="match status" value="3"/>
</dbReference>
<proteinExistence type="predicted"/>
<comment type="subcellular location">
    <subcellularLocation>
        <location evidence="1">Cytoplasm</location>
        <location evidence="1">Cytoskeleton</location>
        <location evidence="1">Cilium axoneme</location>
    </subcellularLocation>
</comment>
<dbReference type="Pfam" id="PF13424">
    <property type="entry name" value="TPR_12"/>
    <property type="match status" value="1"/>
</dbReference>
<dbReference type="SMART" id="SM00028">
    <property type="entry name" value="TPR"/>
    <property type="match status" value="7"/>
</dbReference>
<evidence type="ECO:0000256" key="5">
    <source>
        <dbReference type="ARBA" id="ARBA00023212"/>
    </source>
</evidence>
<evidence type="ECO:0000313" key="10">
    <source>
        <dbReference type="EMBL" id="SBR59618.1"/>
    </source>
</evidence>
<keyword evidence="2" id="KW-0963">Cytoplasm</keyword>
<feature type="repeat" description="TPR" evidence="9">
    <location>
        <begin position="320"/>
        <end position="353"/>
    </location>
</feature>
<evidence type="ECO:0000256" key="8">
    <source>
        <dbReference type="ARBA" id="ARBA00034143"/>
    </source>
</evidence>
<name>A0A1A8MRZ3_9TELE</name>
<dbReference type="PANTHER" id="PTHR23040">
    <property type="match status" value="1"/>
</dbReference>
<dbReference type="Gene3D" id="1.25.40.10">
    <property type="entry name" value="Tetratricopeptide repeat domain"/>
    <property type="match status" value="2"/>
</dbReference>
<dbReference type="AlphaFoldDB" id="A0A1A8MRZ3"/>
<keyword evidence="3" id="KW-0677">Repeat</keyword>
<evidence type="ECO:0000256" key="3">
    <source>
        <dbReference type="ARBA" id="ARBA00022737"/>
    </source>
</evidence>
<feature type="repeat" description="TPR" evidence="9">
    <location>
        <begin position="81"/>
        <end position="114"/>
    </location>
</feature>
<keyword evidence="6" id="KW-0966">Cell projection</keyword>
<evidence type="ECO:0000256" key="4">
    <source>
        <dbReference type="ARBA" id="ARBA00022803"/>
    </source>
</evidence>
<keyword evidence="4 9" id="KW-0802">TPR repeat</keyword>